<accession>A0A8J3GV40</accession>
<comment type="caution">
    <text evidence="2">The sequence shown here is derived from an EMBL/GenBank/DDBJ whole genome shotgun (WGS) entry which is preliminary data.</text>
</comment>
<evidence type="ECO:0000256" key="1">
    <source>
        <dbReference type="SAM" id="MobiDB-lite"/>
    </source>
</evidence>
<dbReference type="AlphaFoldDB" id="A0A8J3GV40"/>
<organism evidence="2 3">
    <name type="scientific">Seohaeicola zhoushanensis</name>
    <dbReference type="NCBI Taxonomy" id="1569283"/>
    <lineage>
        <taxon>Bacteria</taxon>
        <taxon>Pseudomonadati</taxon>
        <taxon>Pseudomonadota</taxon>
        <taxon>Alphaproteobacteria</taxon>
        <taxon>Rhodobacterales</taxon>
        <taxon>Roseobacteraceae</taxon>
        <taxon>Seohaeicola</taxon>
    </lineage>
</organism>
<keyword evidence="3" id="KW-1185">Reference proteome</keyword>
<name>A0A8J3GV40_9RHOB</name>
<evidence type="ECO:0000313" key="2">
    <source>
        <dbReference type="EMBL" id="GHF42309.1"/>
    </source>
</evidence>
<reference evidence="2" key="2">
    <citation type="submission" date="2020-09" db="EMBL/GenBank/DDBJ databases">
        <authorList>
            <person name="Sun Q."/>
            <person name="Kim S."/>
        </authorList>
    </citation>
    <scope>NUCLEOTIDE SEQUENCE</scope>
    <source>
        <strain evidence="2">KCTC 42650</strain>
    </source>
</reference>
<reference evidence="2" key="1">
    <citation type="journal article" date="2014" name="Int. J. Syst. Evol. Microbiol.">
        <title>Complete genome sequence of Corynebacterium casei LMG S-19264T (=DSM 44701T), isolated from a smear-ripened cheese.</title>
        <authorList>
            <consortium name="US DOE Joint Genome Institute (JGI-PGF)"/>
            <person name="Walter F."/>
            <person name="Albersmeier A."/>
            <person name="Kalinowski J."/>
            <person name="Ruckert C."/>
        </authorList>
    </citation>
    <scope>NUCLEOTIDE SEQUENCE</scope>
    <source>
        <strain evidence="2">KCTC 42650</strain>
    </source>
</reference>
<gene>
    <name evidence="2" type="ORF">GCM10017056_12570</name>
</gene>
<feature type="region of interest" description="Disordered" evidence="1">
    <location>
        <begin position="1"/>
        <end position="24"/>
    </location>
</feature>
<protein>
    <submittedName>
        <fullName evidence="2">Uncharacterized protein</fullName>
    </submittedName>
</protein>
<dbReference type="Proteomes" id="UP000626220">
    <property type="component" value="Unassembled WGS sequence"/>
</dbReference>
<evidence type="ECO:0000313" key="3">
    <source>
        <dbReference type="Proteomes" id="UP000626220"/>
    </source>
</evidence>
<dbReference type="EMBL" id="BNCJ01000002">
    <property type="protein sequence ID" value="GHF42309.1"/>
    <property type="molecule type" value="Genomic_DNA"/>
</dbReference>
<sequence length="64" mass="6958">MADHHHLAIPRALKRVDDGQGPVPVLFDDDDGQGFAHEKQKPAEMLQVQDGRPAYLPAEGATAQ</sequence>
<proteinExistence type="predicted"/>